<comment type="caution">
    <text evidence="1">The sequence shown here is derived from an EMBL/GenBank/DDBJ whole genome shotgun (WGS) entry which is preliminary data.</text>
</comment>
<dbReference type="EMBL" id="JBHUGF010000001">
    <property type="protein sequence ID" value="MFD1988360.1"/>
    <property type="molecule type" value="Genomic_DNA"/>
</dbReference>
<proteinExistence type="predicted"/>
<gene>
    <name evidence="1" type="ORF">ACFSGI_00065</name>
</gene>
<sequence length="149" mass="17447">MLGFIFLSDKEIIEKDYFMRANISSFFYKNIISNKGNPLSEHTKFDPKNGQEYAKELLYPGYRLFFMNKSSANNQNDYFLANVKITDDNYRIGSEKTGIGTSKPLVEKVYKGNKRILDIRDGFIDGDTWIDYRFDKKQNISEIKIYYGP</sequence>
<keyword evidence="2" id="KW-1185">Reference proteome</keyword>
<name>A0ABW4UQ37_9BACL</name>
<accession>A0ABW4UQ37</accession>
<evidence type="ECO:0000313" key="1">
    <source>
        <dbReference type="EMBL" id="MFD1988360.1"/>
    </source>
</evidence>
<reference evidence="2" key="1">
    <citation type="journal article" date="2019" name="Int. J. Syst. Evol. Microbiol.">
        <title>The Global Catalogue of Microorganisms (GCM) 10K type strain sequencing project: providing services to taxonomists for standard genome sequencing and annotation.</title>
        <authorList>
            <consortium name="The Broad Institute Genomics Platform"/>
            <consortium name="The Broad Institute Genome Sequencing Center for Infectious Disease"/>
            <person name="Wu L."/>
            <person name="Ma J."/>
        </authorList>
    </citation>
    <scope>NUCLEOTIDE SEQUENCE [LARGE SCALE GENOMIC DNA]</scope>
    <source>
        <strain evidence="2">CGMCC 1.15067</strain>
    </source>
</reference>
<protein>
    <submittedName>
        <fullName evidence="1">Uncharacterized protein</fullName>
    </submittedName>
</protein>
<evidence type="ECO:0000313" key="2">
    <source>
        <dbReference type="Proteomes" id="UP001597403"/>
    </source>
</evidence>
<organism evidence="1 2">
    <name type="scientific">Paenibacillus nicotianae</name>
    <dbReference type="NCBI Taxonomy" id="1526551"/>
    <lineage>
        <taxon>Bacteria</taxon>
        <taxon>Bacillati</taxon>
        <taxon>Bacillota</taxon>
        <taxon>Bacilli</taxon>
        <taxon>Bacillales</taxon>
        <taxon>Paenibacillaceae</taxon>
        <taxon>Paenibacillus</taxon>
    </lineage>
</organism>
<dbReference type="Proteomes" id="UP001597403">
    <property type="component" value="Unassembled WGS sequence"/>
</dbReference>